<name>A0A6G6WJ10_9ACTN</name>
<keyword evidence="2" id="KW-1185">Reference proteome</keyword>
<dbReference type="KEGG" id="nano:G5V58_23490"/>
<dbReference type="EMBL" id="CP049257">
    <property type="protein sequence ID" value="QIG45321.1"/>
    <property type="molecule type" value="Genomic_DNA"/>
</dbReference>
<dbReference type="AlphaFoldDB" id="A0A6G6WJ10"/>
<accession>A0A6G6WJ10</accession>
<reference evidence="1 2" key="1">
    <citation type="submission" date="2020-02" db="EMBL/GenBank/DDBJ databases">
        <title>Full genome sequence of Nocardioides sp. R-3366.</title>
        <authorList>
            <person name="Im W.-T."/>
        </authorList>
    </citation>
    <scope>NUCLEOTIDE SEQUENCE [LARGE SCALE GENOMIC DNA]</scope>
    <source>
        <strain evidence="1 2">R-3366</strain>
    </source>
</reference>
<evidence type="ECO:0000313" key="1">
    <source>
        <dbReference type="EMBL" id="QIG45321.1"/>
    </source>
</evidence>
<proteinExistence type="predicted"/>
<gene>
    <name evidence="1" type="ORF">G5V58_23490</name>
</gene>
<sequence length="88" mass="9677">MSAARPLPAVGSIFLDARGVDRALRVSWHSEQDLVVLSLWRDNVCTGTFRLAVEEVPQLIDLLRTGLDRAYRHAPTRPVGSESHQAAG</sequence>
<organism evidence="1 2">
    <name type="scientific">Nocardioides anomalus</name>
    <dbReference type="NCBI Taxonomy" id="2712223"/>
    <lineage>
        <taxon>Bacteria</taxon>
        <taxon>Bacillati</taxon>
        <taxon>Actinomycetota</taxon>
        <taxon>Actinomycetes</taxon>
        <taxon>Propionibacteriales</taxon>
        <taxon>Nocardioidaceae</taxon>
        <taxon>Nocardioides</taxon>
    </lineage>
</organism>
<evidence type="ECO:0000313" key="2">
    <source>
        <dbReference type="Proteomes" id="UP000502996"/>
    </source>
</evidence>
<dbReference type="Proteomes" id="UP000502996">
    <property type="component" value="Chromosome"/>
</dbReference>
<dbReference type="RefSeq" id="WP_165237773.1">
    <property type="nucleotide sequence ID" value="NZ_CP049257.1"/>
</dbReference>
<protein>
    <submittedName>
        <fullName evidence="1">Uncharacterized protein</fullName>
    </submittedName>
</protein>